<dbReference type="AlphaFoldDB" id="A0AAV9DXQ3"/>
<feature type="region of interest" description="Disordered" evidence="7">
    <location>
        <begin position="194"/>
        <end position="287"/>
    </location>
</feature>
<keyword evidence="2" id="KW-0690">Ribosome biogenesis</keyword>
<feature type="compositionally biased region" description="Polar residues" evidence="7">
    <location>
        <begin position="277"/>
        <end position="287"/>
    </location>
</feature>
<gene>
    <name evidence="9" type="ORF">QJS10_CPB11g02390</name>
</gene>
<evidence type="ECO:0000256" key="4">
    <source>
        <dbReference type="ARBA" id="ARBA00023242"/>
    </source>
</evidence>
<evidence type="ECO:0000256" key="2">
    <source>
        <dbReference type="ARBA" id="ARBA00022517"/>
    </source>
</evidence>
<dbReference type="Proteomes" id="UP001180020">
    <property type="component" value="Unassembled WGS sequence"/>
</dbReference>
<comment type="caution">
    <text evidence="9">The sequence shown here is derived from an EMBL/GenBank/DDBJ whole genome shotgun (WGS) entry which is preliminary data.</text>
</comment>
<accession>A0AAV9DXQ3</accession>
<comment type="similarity">
    <text evidence="6">Belongs to the UTP23/FCF1 family. UTP23 subfamily.</text>
</comment>
<evidence type="ECO:0000313" key="10">
    <source>
        <dbReference type="Proteomes" id="UP001180020"/>
    </source>
</evidence>
<dbReference type="FunFam" id="3.40.50.1010:FF:000006">
    <property type="entry name" value="rRNA-processing protein UTP23 homolog"/>
    <property type="match status" value="1"/>
</dbReference>
<dbReference type="PANTHER" id="PTHR12416">
    <property type="entry name" value="RRNA-PROCESSING PROTEIN UTP23 HOMOLOG"/>
    <property type="match status" value="1"/>
</dbReference>
<organism evidence="9 10">
    <name type="scientific">Acorus calamus</name>
    <name type="common">Sweet flag</name>
    <dbReference type="NCBI Taxonomy" id="4465"/>
    <lineage>
        <taxon>Eukaryota</taxon>
        <taxon>Viridiplantae</taxon>
        <taxon>Streptophyta</taxon>
        <taxon>Embryophyta</taxon>
        <taxon>Tracheophyta</taxon>
        <taxon>Spermatophyta</taxon>
        <taxon>Magnoliopsida</taxon>
        <taxon>Liliopsida</taxon>
        <taxon>Acoraceae</taxon>
        <taxon>Acorus</taxon>
    </lineage>
</organism>
<feature type="compositionally biased region" description="Basic residues" evidence="7">
    <location>
        <begin position="264"/>
        <end position="275"/>
    </location>
</feature>
<evidence type="ECO:0000256" key="1">
    <source>
        <dbReference type="ARBA" id="ARBA00004604"/>
    </source>
</evidence>
<dbReference type="GO" id="GO:0032040">
    <property type="term" value="C:small-subunit processome"/>
    <property type="evidence" value="ECO:0007669"/>
    <property type="project" value="InterPro"/>
</dbReference>
<proteinExistence type="inferred from homology"/>
<reference evidence="9" key="1">
    <citation type="journal article" date="2023" name="Nat. Commun.">
        <title>Diploid and tetraploid genomes of Acorus and the evolution of monocots.</title>
        <authorList>
            <person name="Ma L."/>
            <person name="Liu K.W."/>
            <person name="Li Z."/>
            <person name="Hsiao Y.Y."/>
            <person name="Qi Y."/>
            <person name="Fu T."/>
            <person name="Tang G.D."/>
            <person name="Zhang D."/>
            <person name="Sun W.H."/>
            <person name="Liu D.K."/>
            <person name="Li Y."/>
            <person name="Chen G.Z."/>
            <person name="Liu X.D."/>
            <person name="Liao X.Y."/>
            <person name="Jiang Y.T."/>
            <person name="Yu X."/>
            <person name="Hao Y."/>
            <person name="Huang J."/>
            <person name="Zhao X.W."/>
            <person name="Ke S."/>
            <person name="Chen Y.Y."/>
            <person name="Wu W.L."/>
            <person name="Hsu J.L."/>
            <person name="Lin Y.F."/>
            <person name="Huang M.D."/>
            <person name="Li C.Y."/>
            <person name="Huang L."/>
            <person name="Wang Z.W."/>
            <person name="Zhao X."/>
            <person name="Zhong W.Y."/>
            <person name="Peng D.H."/>
            <person name="Ahmad S."/>
            <person name="Lan S."/>
            <person name="Zhang J.S."/>
            <person name="Tsai W.C."/>
            <person name="Van de Peer Y."/>
            <person name="Liu Z.J."/>
        </authorList>
    </citation>
    <scope>NUCLEOTIDE SEQUENCE</scope>
    <source>
        <strain evidence="9">CP</strain>
    </source>
</reference>
<evidence type="ECO:0000256" key="5">
    <source>
        <dbReference type="ARBA" id="ARBA00037300"/>
    </source>
</evidence>
<dbReference type="EMBL" id="JAUJYO010000011">
    <property type="protein sequence ID" value="KAK1305445.1"/>
    <property type="molecule type" value="Genomic_DNA"/>
</dbReference>
<evidence type="ECO:0000313" key="9">
    <source>
        <dbReference type="EMBL" id="KAK1305445.1"/>
    </source>
</evidence>
<evidence type="ECO:0000256" key="3">
    <source>
        <dbReference type="ARBA" id="ARBA00022552"/>
    </source>
</evidence>
<keyword evidence="4" id="KW-0539">Nucleus</keyword>
<keyword evidence="3" id="KW-0698">rRNA processing</keyword>
<dbReference type="SUPFAM" id="SSF88723">
    <property type="entry name" value="PIN domain-like"/>
    <property type="match status" value="1"/>
</dbReference>
<dbReference type="Pfam" id="PF24779">
    <property type="entry name" value="UTP23_sensor"/>
    <property type="match status" value="1"/>
</dbReference>
<dbReference type="Pfam" id="PF04900">
    <property type="entry name" value="Fcf1"/>
    <property type="match status" value="1"/>
</dbReference>
<feature type="domain" description="UTP23 sensor motif region" evidence="8">
    <location>
        <begin position="227"/>
        <end position="244"/>
    </location>
</feature>
<evidence type="ECO:0000256" key="6">
    <source>
        <dbReference type="ARBA" id="ARBA00038503"/>
    </source>
</evidence>
<comment type="subcellular location">
    <subcellularLocation>
        <location evidence="1">Nucleus</location>
        <location evidence="1">Nucleolus</location>
    </subcellularLocation>
</comment>
<dbReference type="CDD" id="cd08553">
    <property type="entry name" value="PIN_Fcf1-like"/>
    <property type="match status" value="1"/>
</dbReference>
<sequence>MRVGRQKRQRKTVRFYTACFGFREPFKIVLDGTFVHHLILHALLPLDRPLSSLLSSRRVTLFTTACVCKELKSLGHAHVQTLRSCEGLKMARCDHQDHRVDGSSCIASIVGQDNPEHFFVATQDSDLRKLLREIPGVPVIFGLKKSLFLEQPSENQRQFVKSAEENRMHMTESEYKMLISNKKELKRKPSILVSENSTMQDNLENEAQREEDATNIRSTRKMLETSKFKRKRPKNPNPLSCKKKSITCPSNAKDQGGRVGNGTSRKRFRKRKRLTKAVQSELTSQTN</sequence>
<comment type="function">
    <text evidence="5">Involved in rRNA-processing and ribosome biogenesis.</text>
</comment>
<dbReference type="InterPro" id="IPR057776">
    <property type="entry name" value="UTP23_sensor"/>
</dbReference>
<name>A0AAV9DXQ3_ACOCL</name>
<reference evidence="9" key="2">
    <citation type="submission" date="2023-06" db="EMBL/GenBank/DDBJ databases">
        <authorList>
            <person name="Ma L."/>
            <person name="Liu K.-W."/>
            <person name="Li Z."/>
            <person name="Hsiao Y.-Y."/>
            <person name="Qi Y."/>
            <person name="Fu T."/>
            <person name="Tang G."/>
            <person name="Zhang D."/>
            <person name="Sun W.-H."/>
            <person name="Liu D.-K."/>
            <person name="Li Y."/>
            <person name="Chen G.-Z."/>
            <person name="Liu X.-D."/>
            <person name="Liao X.-Y."/>
            <person name="Jiang Y.-T."/>
            <person name="Yu X."/>
            <person name="Hao Y."/>
            <person name="Huang J."/>
            <person name="Zhao X.-W."/>
            <person name="Ke S."/>
            <person name="Chen Y.-Y."/>
            <person name="Wu W.-L."/>
            <person name="Hsu J.-L."/>
            <person name="Lin Y.-F."/>
            <person name="Huang M.-D."/>
            <person name="Li C.-Y."/>
            <person name="Huang L."/>
            <person name="Wang Z.-W."/>
            <person name="Zhao X."/>
            <person name="Zhong W.-Y."/>
            <person name="Peng D.-H."/>
            <person name="Ahmad S."/>
            <person name="Lan S."/>
            <person name="Zhang J.-S."/>
            <person name="Tsai W.-C."/>
            <person name="Van De Peer Y."/>
            <person name="Liu Z.-J."/>
        </authorList>
    </citation>
    <scope>NUCLEOTIDE SEQUENCE</scope>
    <source>
        <strain evidence="9">CP</strain>
        <tissue evidence="9">Leaves</tissue>
    </source>
</reference>
<dbReference type="GO" id="GO:0006364">
    <property type="term" value="P:rRNA processing"/>
    <property type="evidence" value="ECO:0007669"/>
    <property type="project" value="UniProtKB-KW"/>
</dbReference>
<dbReference type="Gene3D" id="3.40.50.1010">
    <property type="entry name" value="5'-nuclease"/>
    <property type="match status" value="1"/>
</dbReference>
<protein>
    <recommendedName>
        <fullName evidence="8">UTP23 sensor motif region domain-containing protein</fullName>
    </recommendedName>
</protein>
<evidence type="ECO:0000259" key="8">
    <source>
        <dbReference type="Pfam" id="PF24779"/>
    </source>
</evidence>
<keyword evidence="10" id="KW-1185">Reference proteome</keyword>
<evidence type="ECO:0000256" key="7">
    <source>
        <dbReference type="SAM" id="MobiDB-lite"/>
    </source>
</evidence>
<dbReference type="InterPro" id="IPR029060">
    <property type="entry name" value="PIN-like_dom_sf"/>
</dbReference>
<dbReference type="InterPro" id="IPR006984">
    <property type="entry name" value="Fcf1/UTP23"/>
</dbReference>